<organism evidence="2 3">
    <name type="scientific">Candidatus Thiodictyon syntrophicum</name>
    <dbReference type="NCBI Taxonomy" id="1166950"/>
    <lineage>
        <taxon>Bacteria</taxon>
        <taxon>Pseudomonadati</taxon>
        <taxon>Pseudomonadota</taxon>
        <taxon>Gammaproteobacteria</taxon>
        <taxon>Chromatiales</taxon>
        <taxon>Chromatiaceae</taxon>
        <taxon>Thiodictyon</taxon>
    </lineage>
</organism>
<protein>
    <recommendedName>
        <fullName evidence="1">Lcl C-terminal domain-containing protein</fullName>
    </recommendedName>
</protein>
<feature type="domain" description="Lcl C-terminal" evidence="1">
    <location>
        <begin position="19"/>
        <end position="167"/>
    </location>
</feature>
<keyword evidence="3" id="KW-1185">Reference proteome</keyword>
<dbReference type="Proteomes" id="UP000232638">
    <property type="component" value="Chromosome"/>
</dbReference>
<evidence type="ECO:0000313" key="2">
    <source>
        <dbReference type="EMBL" id="AUB81305.1"/>
    </source>
</evidence>
<accession>A0A2K8U6Y4</accession>
<sequence length="207" mass="22144">MLDYTAGGVDLVWDNDNGTTGLTWLKNANLADTVDFGVTGIAANGTMTWAVALNWITAMNAANYAGTNDWRLWSARNSDGTGPCVGYNCAGSEMGHLFYTEGGLSDNQSITTSATLTQHFTNMQVPVYWSGTTYSVNALYAWDFYTVNGVQELGSKDNSQFYGWAVRPGQAAAAPLPATGLLMALGLLALGATRRGRRATWVIRSCG</sequence>
<evidence type="ECO:0000313" key="3">
    <source>
        <dbReference type="Proteomes" id="UP000232638"/>
    </source>
</evidence>
<proteinExistence type="predicted"/>
<reference evidence="2 3" key="1">
    <citation type="submission" date="2017-03" db="EMBL/GenBank/DDBJ databases">
        <title>Complete genome sequence of Candidatus 'Thiodictyon syntrophicum' sp. nov. strain Cad16T, a photolithoautotroph purple sulfur bacterium isolated from an alpine meromictic lake.</title>
        <authorList>
            <person name="Luedin S.M."/>
            <person name="Pothier J.F."/>
            <person name="Danza F."/>
            <person name="Storelli N."/>
            <person name="Wittwer M."/>
            <person name="Tonolla M."/>
        </authorList>
    </citation>
    <scope>NUCLEOTIDE SEQUENCE [LARGE SCALE GENOMIC DNA]</scope>
    <source>
        <strain evidence="2 3">Cad16T</strain>
    </source>
</reference>
<dbReference type="KEGG" id="tsy:THSYN_10305"/>
<dbReference type="InterPro" id="IPR011460">
    <property type="entry name" value="Lcl_C"/>
</dbReference>
<evidence type="ECO:0000259" key="1">
    <source>
        <dbReference type="Pfam" id="PF07603"/>
    </source>
</evidence>
<dbReference type="Pfam" id="PF07603">
    <property type="entry name" value="Lcl_C"/>
    <property type="match status" value="1"/>
</dbReference>
<gene>
    <name evidence="2" type="ORF">THSYN_10305</name>
</gene>
<dbReference type="AlphaFoldDB" id="A0A2K8U6Y4"/>
<name>A0A2K8U6Y4_9GAMM</name>
<dbReference type="EMBL" id="CP020370">
    <property type="protein sequence ID" value="AUB81305.1"/>
    <property type="molecule type" value="Genomic_DNA"/>
</dbReference>